<comment type="caution">
    <text evidence="3">The sequence shown here is derived from an EMBL/GenBank/DDBJ whole genome shotgun (WGS) entry which is preliminary data.</text>
</comment>
<feature type="transmembrane region" description="Helical" evidence="1">
    <location>
        <begin position="78"/>
        <end position="97"/>
    </location>
</feature>
<name>A0ABV3ZHR6_9BACT</name>
<dbReference type="EMBL" id="JAULBC010000005">
    <property type="protein sequence ID" value="MEX6689065.1"/>
    <property type="molecule type" value="Genomic_DNA"/>
</dbReference>
<keyword evidence="1" id="KW-0812">Transmembrane</keyword>
<dbReference type="PANTHER" id="PTHR35889">
    <property type="entry name" value="CYCLOINULO-OLIGOSACCHARIDE FRUCTANOTRANSFERASE-RELATED"/>
    <property type="match status" value="1"/>
</dbReference>
<organism evidence="3 4">
    <name type="scientific">Danxiaibacter flavus</name>
    <dbReference type="NCBI Taxonomy" id="3049108"/>
    <lineage>
        <taxon>Bacteria</taxon>
        <taxon>Pseudomonadati</taxon>
        <taxon>Bacteroidota</taxon>
        <taxon>Chitinophagia</taxon>
        <taxon>Chitinophagales</taxon>
        <taxon>Chitinophagaceae</taxon>
        <taxon>Danxiaibacter</taxon>
    </lineage>
</organism>
<dbReference type="Pfam" id="PF07635">
    <property type="entry name" value="PSCyt1"/>
    <property type="match status" value="1"/>
</dbReference>
<keyword evidence="1" id="KW-0472">Membrane</keyword>
<proteinExistence type="predicted"/>
<keyword evidence="4" id="KW-1185">Reference proteome</keyword>
<dbReference type="PANTHER" id="PTHR35889:SF3">
    <property type="entry name" value="F-BOX DOMAIN-CONTAINING PROTEIN"/>
    <property type="match status" value="1"/>
</dbReference>
<evidence type="ECO:0000256" key="1">
    <source>
        <dbReference type="SAM" id="Phobius"/>
    </source>
</evidence>
<evidence type="ECO:0000259" key="2">
    <source>
        <dbReference type="Pfam" id="PF07635"/>
    </source>
</evidence>
<feature type="transmembrane region" description="Helical" evidence="1">
    <location>
        <begin position="109"/>
        <end position="126"/>
    </location>
</feature>
<dbReference type="SUPFAM" id="SSF52047">
    <property type="entry name" value="RNI-like"/>
    <property type="match status" value="1"/>
</dbReference>
<dbReference type="Gene3D" id="3.80.10.10">
    <property type="entry name" value="Ribonuclease Inhibitor"/>
    <property type="match status" value="1"/>
</dbReference>
<feature type="domain" description="Cytochrome C Planctomycete-type" evidence="2">
    <location>
        <begin position="200"/>
        <end position="259"/>
    </location>
</feature>
<dbReference type="InterPro" id="IPR026876">
    <property type="entry name" value="Fn3_assoc_repeat"/>
</dbReference>
<keyword evidence="1" id="KW-1133">Transmembrane helix</keyword>
<protein>
    <submittedName>
        <fullName evidence="3">FN3 associated domain-containing protein</fullName>
    </submittedName>
</protein>
<feature type="transmembrane region" description="Helical" evidence="1">
    <location>
        <begin position="41"/>
        <end position="58"/>
    </location>
</feature>
<dbReference type="Pfam" id="PF13287">
    <property type="entry name" value="Fn3_assoc"/>
    <property type="match status" value="1"/>
</dbReference>
<gene>
    <name evidence="3" type="ORF">QTN47_16270</name>
</gene>
<sequence>MKIKKLVAASLLPLNILLFFLLVFSSRLVVPSWLQVIGRMHPLILHFPIVLVLLYVAWQLFASENLKSHQWYKDVTDILLLAAALSAAVTALMGLFLSREPGYDSDAIAWHKWLGASTSFVLYAFYSFRLKIERGGLFSYASALSIAVLIAIASHLGANITHGENFVLAPVTPDKKKQVAPLEDAVVYADLVQPILQAKCMGCHNSSKAKGELVMDTKELLLKGGKNGKLWDSGRADLGLMMHRIHLPEEEKEHMPPAGKPQLSIEEMSILYAWIKGGSLFDKRVIDLPEKDTLRVLATKVLKQSADEQYDFAAADEKQIQKLTNNNRIISQVAIGSPALVVNFYNKPFYDSKQLEELKPLENQVVELNLENMGVKDEDLKIISRFKNLRKLNLNFTAVTGKTLGELKNLQFLKSLSLSGTTVKSGDLTALTSLPKLKTVYLWNTSVVSKDAEYLASKNKNISFQTGFKGDTVVLKLTPPIFQNEQPIITAQPLPLELKQYVNGTTIRYTLDGKDPDSVNSPVYDKNVVLKEDVTVRAKAFKPGWISSDIIQEHFFKTTYVADSAVLVTRPDARYKGAGAKTLIDLDKSDLNAGSGKWLGYKDSNMVAVMMYNKPVEAKNVTISLLKDINGYIFPPVRAEIWGGTDEKNMALLSRIEPKQPEKTETERINISVSCDFKPTTVKCLKIVLVPIAKLPEWHGGKGSKGWIFVDEVFVN</sequence>
<dbReference type="Proteomes" id="UP001560573">
    <property type="component" value="Unassembled WGS sequence"/>
</dbReference>
<dbReference type="InterPro" id="IPR032675">
    <property type="entry name" value="LRR_dom_sf"/>
</dbReference>
<reference evidence="3 4" key="1">
    <citation type="submission" date="2023-07" db="EMBL/GenBank/DDBJ databases">
        <authorList>
            <person name="Lian W.-H."/>
        </authorList>
    </citation>
    <scope>NUCLEOTIDE SEQUENCE [LARGE SCALE GENOMIC DNA]</scope>
    <source>
        <strain evidence="3 4">SYSU DXS3180</strain>
    </source>
</reference>
<accession>A0ABV3ZHR6</accession>
<feature type="transmembrane region" description="Helical" evidence="1">
    <location>
        <begin position="138"/>
        <end position="158"/>
    </location>
</feature>
<evidence type="ECO:0000313" key="3">
    <source>
        <dbReference type="EMBL" id="MEX6689065.1"/>
    </source>
</evidence>
<evidence type="ECO:0000313" key="4">
    <source>
        <dbReference type="Proteomes" id="UP001560573"/>
    </source>
</evidence>
<dbReference type="RefSeq" id="WP_369330473.1">
    <property type="nucleotide sequence ID" value="NZ_JAULBC010000005.1"/>
</dbReference>
<dbReference type="InterPro" id="IPR011429">
    <property type="entry name" value="Cyt_c_Planctomycete-type"/>
</dbReference>